<keyword evidence="2" id="KW-1185">Reference proteome</keyword>
<evidence type="ECO:0000313" key="2">
    <source>
        <dbReference type="Proteomes" id="UP000250321"/>
    </source>
</evidence>
<dbReference type="EMBL" id="PJQY01002500">
    <property type="protein sequence ID" value="PQP93043.1"/>
    <property type="molecule type" value="Genomic_DNA"/>
</dbReference>
<comment type="caution">
    <text evidence="1">The sequence shown here is derived from an EMBL/GenBank/DDBJ whole genome shotgun (WGS) entry which is preliminary data.</text>
</comment>
<protein>
    <submittedName>
        <fullName evidence="1">Uncharacterized protein</fullName>
    </submittedName>
</protein>
<gene>
    <name evidence="1" type="ORF">Pyn_14324</name>
</gene>
<name>A0A314XP16_PRUYE</name>
<dbReference type="AlphaFoldDB" id="A0A314XP16"/>
<dbReference type="Proteomes" id="UP000250321">
    <property type="component" value="Unassembled WGS sequence"/>
</dbReference>
<reference evidence="1 2" key="1">
    <citation type="submission" date="2018-02" db="EMBL/GenBank/DDBJ databases">
        <title>Draft genome of wild Prunus yedoensis var. nudiflora.</title>
        <authorList>
            <person name="Baek S."/>
            <person name="Kim J.-H."/>
            <person name="Choi K."/>
            <person name="Kim G.-B."/>
            <person name="Cho A."/>
            <person name="Jang H."/>
            <person name="Shin C.-H."/>
            <person name="Yu H.-J."/>
            <person name="Mun J.-H."/>
        </authorList>
    </citation>
    <scope>NUCLEOTIDE SEQUENCE [LARGE SCALE GENOMIC DNA]</scope>
    <source>
        <strain evidence="2">cv. Jeju island</strain>
        <tissue evidence="1">Leaf</tissue>
    </source>
</reference>
<dbReference type="OrthoDB" id="1166651at2759"/>
<organism evidence="1 2">
    <name type="scientific">Prunus yedoensis var. nudiflora</name>
    <dbReference type="NCBI Taxonomy" id="2094558"/>
    <lineage>
        <taxon>Eukaryota</taxon>
        <taxon>Viridiplantae</taxon>
        <taxon>Streptophyta</taxon>
        <taxon>Embryophyta</taxon>
        <taxon>Tracheophyta</taxon>
        <taxon>Spermatophyta</taxon>
        <taxon>Magnoliopsida</taxon>
        <taxon>eudicotyledons</taxon>
        <taxon>Gunneridae</taxon>
        <taxon>Pentapetalae</taxon>
        <taxon>rosids</taxon>
        <taxon>fabids</taxon>
        <taxon>Rosales</taxon>
        <taxon>Rosaceae</taxon>
        <taxon>Amygdaloideae</taxon>
        <taxon>Amygdaleae</taxon>
        <taxon>Prunus</taxon>
    </lineage>
</organism>
<evidence type="ECO:0000313" key="1">
    <source>
        <dbReference type="EMBL" id="PQP93043.1"/>
    </source>
</evidence>
<accession>A0A314XP16</accession>
<proteinExistence type="predicted"/>
<sequence>MKKDDDCEDMNIEFIMNKYDDLLATSQKLSKQNEELVKSITVLKLENCRIANEFQSPDVDFEKKKLTNQNKLIAYLTSDNKALELELKNSKEMIVSLTIGA</sequence>